<proteinExistence type="predicted"/>
<name>A0A0S3SZE9_PHAAN</name>
<evidence type="ECO:0000256" key="1">
    <source>
        <dbReference type="SAM" id="MobiDB-lite"/>
    </source>
</evidence>
<dbReference type="AlphaFoldDB" id="A0A0S3SZE9"/>
<dbReference type="EMBL" id="AP015042">
    <property type="protein sequence ID" value="BAT98060.1"/>
    <property type="molecule type" value="Genomic_DNA"/>
</dbReference>
<sequence>GCLMSFKSRDFLDIIIFLFIISFPSKDFLSAVDGNGSSPEVTSSSPQAEASLPDSELSLQHEVIFSRSIT</sequence>
<feature type="region of interest" description="Disordered" evidence="1">
    <location>
        <begin position="34"/>
        <end position="55"/>
    </location>
</feature>
<dbReference type="Proteomes" id="UP000291084">
    <property type="component" value="Chromosome 9"/>
</dbReference>
<feature type="compositionally biased region" description="Polar residues" evidence="1">
    <location>
        <begin position="35"/>
        <end position="48"/>
    </location>
</feature>
<accession>A0A0S3SZE9</accession>
<evidence type="ECO:0000313" key="3">
    <source>
        <dbReference type="Proteomes" id="UP000291084"/>
    </source>
</evidence>
<reference evidence="2 3" key="1">
    <citation type="journal article" date="2015" name="Sci. Rep.">
        <title>The power of single molecule real-time sequencing technology in the de novo assembly of a eukaryotic genome.</title>
        <authorList>
            <person name="Sakai H."/>
            <person name="Naito K."/>
            <person name="Ogiso-Tanaka E."/>
            <person name="Takahashi Y."/>
            <person name="Iseki K."/>
            <person name="Muto C."/>
            <person name="Satou K."/>
            <person name="Teruya K."/>
            <person name="Shiroma A."/>
            <person name="Shimoji M."/>
            <person name="Hirano T."/>
            <person name="Itoh T."/>
            <person name="Kaga A."/>
            <person name="Tomooka N."/>
        </authorList>
    </citation>
    <scope>NUCLEOTIDE SEQUENCE [LARGE SCALE GENOMIC DNA]</scope>
    <source>
        <strain evidence="3">cv. Shumari</strain>
    </source>
</reference>
<keyword evidence="3" id="KW-1185">Reference proteome</keyword>
<organism evidence="2 3">
    <name type="scientific">Vigna angularis var. angularis</name>
    <dbReference type="NCBI Taxonomy" id="157739"/>
    <lineage>
        <taxon>Eukaryota</taxon>
        <taxon>Viridiplantae</taxon>
        <taxon>Streptophyta</taxon>
        <taxon>Embryophyta</taxon>
        <taxon>Tracheophyta</taxon>
        <taxon>Spermatophyta</taxon>
        <taxon>Magnoliopsida</taxon>
        <taxon>eudicotyledons</taxon>
        <taxon>Gunneridae</taxon>
        <taxon>Pentapetalae</taxon>
        <taxon>rosids</taxon>
        <taxon>fabids</taxon>
        <taxon>Fabales</taxon>
        <taxon>Fabaceae</taxon>
        <taxon>Papilionoideae</taxon>
        <taxon>50 kb inversion clade</taxon>
        <taxon>NPAAA clade</taxon>
        <taxon>indigoferoid/millettioid clade</taxon>
        <taxon>Phaseoleae</taxon>
        <taxon>Vigna</taxon>
    </lineage>
</organism>
<protein>
    <submittedName>
        <fullName evidence="2">Uncharacterized protein</fullName>
    </submittedName>
</protein>
<gene>
    <name evidence="2" type="primary">Vigan.09G167400</name>
    <name evidence="2" type="ORF">VIGAN_09167400</name>
</gene>
<evidence type="ECO:0000313" key="2">
    <source>
        <dbReference type="EMBL" id="BAT98060.1"/>
    </source>
</evidence>
<feature type="non-terminal residue" evidence="2">
    <location>
        <position position="1"/>
    </location>
</feature>